<keyword evidence="3" id="KW-0805">Transcription regulation</keyword>
<evidence type="ECO:0000313" key="10">
    <source>
        <dbReference type="EMBL" id="KAL2621781.1"/>
    </source>
</evidence>
<reference evidence="10 11" key="1">
    <citation type="submission" date="2024-09" db="EMBL/GenBank/DDBJ databases">
        <title>Chromosome-scale assembly of Riccia fluitans.</title>
        <authorList>
            <person name="Paukszto L."/>
            <person name="Sawicki J."/>
            <person name="Karawczyk K."/>
            <person name="Piernik-Szablinska J."/>
            <person name="Szczecinska M."/>
            <person name="Mazdziarz M."/>
        </authorList>
    </citation>
    <scope>NUCLEOTIDE SEQUENCE [LARGE SCALE GENOMIC DNA]</scope>
    <source>
        <strain evidence="10">Rf_01</strain>
        <tissue evidence="10">Aerial parts of the thallus</tissue>
    </source>
</reference>
<dbReference type="Gene3D" id="1.10.10.60">
    <property type="entry name" value="Homeodomain-like"/>
    <property type="match status" value="2"/>
</dbReference>
<evidence type="ECO:0000256" key="6">
    <source>
        <dbReference type="ARBA" id="ARBA00023242"/>
    </source>
</evidence>
<dbReference type="PROSITE" id="PS50090">
    <property type="entry name" value="MYB_LIKE"/>
    <property type="match status" value="2"/>
</dbReference>
<dbReference type="PROSITE" id="PS51294">
    <property type="entry name" value="HTH_MYB"/>
    <property type="match status" value="2"/>
</dbReference>
<dbReference type="PANTHER" id="PTHR48000">
    <property type="entry name" value="OS09G0431300 PROTEIN"/>
    <property type="match status" value="1"/>
</dbReference>
<dbReference type="Proteomes" id="UP001605036">
    <property type="component" value="Unassembled WGS sequence"/>
</dbReference>
<dbReference type="PANTHER" id="PTHR48000:SF46">
    <property type="entry name" value="TRANSCRIPTION FACTOR MYB36"/>
    <property type="match status" value="1"/>
</dbReference>
<comment type="subcellular location">
    <subcellularLocation>
        <location evidence="1">Nucleus</location>
    </subcellularLocation>
</comment>
<gene>
    <name evidence="10" type="ORF">R1flu_001986</name>
</gene>
<feature type="compositionally biased region" description="Basic and acidic residues" evidence="7">
    <location>
        <begin position="119"/>
        <end position="133"/>
    </location>
</feature>
<keyword evidence="11" id="KW-1185">Reference proteome</keyword>
<feature type="region of interest" description="Disordered" evidence="7">
    <location>
        <begin position="119"/>
        <end position="141"/>
    </location>
</feature>
<dbReference type="FunFam" id="1.10.10.60:FF:000015">
    <property type="entry name" value="Transcription factor RAX3"/>
    <property type="match status" value="1"/>
</dbReference>
<keyword evidence="5" id="KW-0804">Transcription</keyword>
<dbReference type="InterPro" id="IPR001005">
    <property type="entry name" value="SANT/Myb"/>
</dbReference>
<protein>
    <submittedName>
        <fullName evidence="10">Uncharacterized protein</fullName>
    </submittedName>
</protein>
<keyword evidence="4" id="KW-0238">DNA-binding</keyword>
<evidence type="ECO:0000256" key="4">
    <source>
        <dbReference type="ARBA" id="ARBA00023125"/>
    </source>
</evidence>
<feature type="domain" description="Myb-like" evidence="8">
    <location>
        <begin position="63"/>
        <end position="113"/>
    </location>
</feature>
<keyword evidence="2" id="KW-0677">Repeat</keyword>
<evidence type="ECO:0000256" key="7">
    <source>
        <dbReference type="SAM" id="MobiDB-lite"/>
    </source>
</evidence>
<evidence type="ECO:0000259" key="8">
    <source>
        <dbReference type="PROSITE" id="PS50090"/>
    </source>
</evidence>
<dbReference type="CDD" id="cd00167">
    <property type="entry name" value="SANT"/>
    <property type="match status" value="2"/>
</dbReference>
<dbReference type="Pfam" id="PF00249">
    <property type="entry name" value="Myb_DNA-binding"/>
    <property type="match status" value="2"/>
</dbReference>
<evidence type="ECO:0000256" key="2">
    <source>
        <dbReference type="ARBA" id="ARBA00022737"/>
    </source>
</evidence>
<dbReference type="EMBL" id="JBHFFA010000006">
    <property type="protein sequence ID" value="KAL2621781.1"/>
    <property type="molecule type" value="Genomic_DNA"/>
</dbReference>
<keyword evidence="6" id="KW-0539">Nucleus</keyword>
<dbReference type="GO" id="GO:0005634">
    <property type="term" value="C:nucleus"/>
    <property type="evidence" value="ECO:0007669"/>
    <property type="project" value="UniProtKB-SubCell"/>
</dbReference>
<evidence type="ECO:0000259" key="9">
    <source>
        <dbReference type="PROSITE" id="PS51294"/>
    </source>
</evidence>
<evidence type="ECO:0000256" key="1">
    <source>
        <dbReference type="ARBA" id="ARBA00004123"/>
    </source>
</evidence>
<dbReference type="SMART" id="SM00717">
    <property type="entry name" value="SANT"/>
    <property type="match status" value="2"/>
</dbReference>
<dbReference type="SUPFAM" id="SSF46689">
    <property type="entry name" value="Homeodomain-like"/>
    <property type="match status" value="1"/>
</dbReference>
<feature type="domain" description="Myb-like" evidence="8">
    <location>
        <begin position="9"/>
        <end position="62"/>
    </location>
</feature>
<feature type="domain" description="HTH myb-type" evidence="9">
    <location>
        <begin position="63"/>
        <end position="117"/>
    </location>
</feature>
<evidence type="ECO:0000256" key="3">
    <source>
        <dbReference type="ARBA" id="ARBA00023015"/>
    </source>
</evidence>
<evidence type="ECO:0000256" key="5">
    <source>
        <dbReference type="ARBA" id="ARBA00023163"/>
    </source>
</evidence>
<dbReference type="InterPro" id="IPR017930">
    <property type="entry name" value="Myb_dom"/>
</dbReference>
<feature type="domain" description="HTH myb-type" evidence="9">
    <location>
        <begin position="9"/>
        <end position="62"/>
    </location>
</feature>
<organism evidence="10 11">
    <name type="scientific">Riccia fluitans</name>
    <dbReference type="NCBI Taxonomy" id="41844"/>
    <lineage>
        <taxon>Eukaryota</taxon>
        <taxon>Viridiplantae</taxon>
        <taxon>Streptophyta</taxon>
        <taxon>Embryophyta</taxon>
        <taxon>Marchantiophyta</taxon>
        <taxon>Marchantiopsida</taxon>
        <taxon>Marchantiidae</taxon>
        <taxon>Marchantiales</taxon>
        <taxon>Ricciaceae</taxon>
        <taxon>Riccia</taxon>
    </lineage>
</organism>
<dbReference type="AlphaFoldDB" id="A0ABD1Y585"/>
<dbReference type="InterPro" id="IPR009057">
    <property type="entry name" value="Homeodomain-like_sf"/>
</dbReference>
<sequence>MGRAPCCDKANVKKGPWSPEEDGKLKSFIEQNGTGGNWITLPSKAGLKRCGKSCRLRWINYLRPDIKHGSFTEEEERTIYRLHAQIGSRWSLIAGQLPGRTDNDIKNYWNTRLKKKLVERESVPQPPHVDRQSDATQDQVASLPHRQEQLSCIMNEETQNSQLYLQHGVMPGKSRSIPLLAGSRSMRNQLGDENQQTVMAFANAGVDPRLMFIENSFRSLIVPDESSASGSGSDGSLMIDHAYYDHNTAASPASSCSNLSSDRKAFVVQSVDSDFTETGNESYDNLGPRVTAASMLNTSVLASSLESPHAQPPASDLQNSIAATASFLPAHRFDDHLLLGESFCMYGRPQPFTNSEVMVVSSARDDIPPVGSGRVSGDWWNSMNLVSTSRGELNLGINSGIAVRGGISSMTKWPVSTPRCGTENIYTFPQSQLASQARIAPDPFDGRCGYVNDSVLSELII</sequence>
<comment type="caution">
    <text evidence="10">The sequence shown here is derived from an EMBL/GenBank/DDBJ whole genome shotgun (WGS) entry which is preliminary data.</text>
</comment>
<accession>A0ABD1Y585</accession>
<dbReference type="GO" id="GO:0003677">
    <property type="term" value="F:DNA binding"/>
    <property type="evidence" value="ECO:0007669"/>
    <property type="project" value="UniProtKB-KW"/>
</dbReference>
<proteinExistence type="predicted"/>
<evidence type="ECO:0000313" key="11">
    <source>
        <dbReference type="Proteomes" id="UP001605036"/>
    </source>
</evidence>
<name>A0ABD1Y585_9MARC</name>